<feature type="signal peptide" evidence="5">
    <location>
        <begin position="1"/>
        <end position="24"/>
    </location>
</feature>
<organism evidence="7 8">
    <name type="scientific">Novosphingobium pentaromativorans US6-1</name>
    <dbReference type="NCBI Taxonomy" id="1088721"/>
    <lineage>
        <taxon>Bacteria</taxon>
        <taxon>Pseudomonadati</taxon>
        <taxon>Pseudomonadota</taxon>
        <taxon>Alphaproteobacteria</taxon>
        <taxon>Sphingomonadales</taxon>
        <taxon>Sphingomonadaceae</taxon>
        <taxon>Novosphingobium</taxon>
    </lineage>
</organism>
<protein>
    <recommendedName>
        <fullName evidence="1">peptidylprolyl isomerase</fullName>
        <ecNumber evidence="1">5.2.1.8</ecNumber>
    </recommendedName>
</protein>
<dbReference type="InterPro" id="IPR029000">
    <property type="entry name" value="Cyclophilin-like_dom_sf"/>
</dbReference>
<dbReference type="EMBL" id="AGFM01000009">
    <property type="protein sequence ID" value="EHJ62370.1"/>
    <property type="molecule type" value="Genomic_DNA"/>
</dbReference>
<dbReference type="Pfam" id="PF00160">
    <property type="entry name" value="Pro_isomerase"/>
    <property type="match status" value="1"/>
</dbReference>
<dbReference type="Proteomes" id="UP000004030">
    <property type="component" value="Unassembled WGS sequence"/>
</dbReference>
<keyword evidence="8" id="KW-1185">Reference proteome</keyword>
<accession>G6E9E6</accession>
<keyword evidence="5" id="KW-0732">Signal</keyword>
<feature type="chain" id="PRO_5003488173" description="peptidylprolyl isomerase" evidence="5">
    <location>
        <begin position="25"/>
        <end position="264"/>
    </location>
</feature>
<dbReference type="EC" id="5.2.1.8" evidence="1"/>
<evidence type="ECO:0000313" key="7">
    <source>
        <dbReference type="EMBL" id="EHJ62370.1"/>
    </source>
</evidence>
<dbReference type="RefSeq" id="WP_007011882.1">
    <property type="nucleotide sequence ID" value="NZ_AGFM01000009.1"/>
</dbReference>
<dbReference type="eggNOG" id="COG0652">
    <property type="taxonomic scope" value="Bacteria"/>
</dbReference>
<comment type="caution">
    <text evidence="7">The sequence shown here is derived from an EMBL/GenBank/DDBJ whole genome shotgun (WGS) entry which is preliminary data.</text>
</comment>
<keyword evidence="3 7" id="KW-0413">Isomerase</keyword>
<reference evidence="7 8" key="1">
    <citation type="journal article" date="2012" name="J. Bacteriol.">
        <title>Genome sequence of benzo(a)pyrene-degrading bacterium Novosphingobium pentaromativorans US6-1.</title>
        <authorList>
            <person name="Luo Y.R."/>
            <person name="Kang S.G."/>
            <person name="Kim S.J."/>
            <person name="Kim M.R."/>
            <person name="Li N."/>
            <person name="Lee J.H."/>
            <person name="Kwon K.K."/>
        </authorList>
    </citation>
    <scope>NUCLEOTIDE SEQUENCE [LARGE SCALE GENOMIC DNA]</scope>
    <source>
        <strain evidence="7 8">US6-1</strain>
    </source>
</reference>
<evidence type="ECO:0000256" key="4">
    <source>
        <dbReference type="SAM" id="MobiDB-lite"/>
    </source>
</evidence>
<sequence>MKAKVRPGRVLAAMAAPFALAALAAPAGARQAEAPGDVAAPPAAAQADPAADKVEHVYVELTTPFGAITLDLDKTHAPLTTANFLRYVDAKRLGGAVFYRAMHLGYSDGPAGLLQGGVRDGAKLFPPVAHEPTSKTGILHKAGTVSMARFAPGTATADFMILISDMPALDAQAGNEGEDPGAGFAAFGHVVSGMHVVRKIWDMPRSATKGEGVMKGDILEDEVKIIGARRVAAPPPASTVPAPEPSARAPATMAGEEEAADGAD</sequence>
<gene>
    <name evidence="7" type="ORF">NSU_0967</name>
</gene>
<feature type="compositionally biased region" description="Pro residues" evidence="4">
    <location>
        <begin position="233"/>
        <end position="244"/>
    </location>
</feature>
<dbReference type="Gene3D" id="2.40.100.10">
    <property type="entry name" value="Cyclophilin-like"/>
    <property type="match status" value="1"/>
</dbReference>
<dbReference type="GO" id="GO:0003755">
    <property type="term" value="F:peptidyl-prolyl cis-trans isomerase activity"/>
    <property type="evidence" value="ECO:0007669"/>
    <property type="project" value="UniProtKB-KW"/>
</dbReference>
<name>G6E9E6_9SPHN</name>
<dbReference type="AlphaFoldDB" id="G6E9E6"/>
<dbReference type="PROSITE" id="PS50072">
    <property type="entry name" value="CSA_PPIASE_2"/>
    <property type="match status" value="1"/>
</dbReference>
<evidence type="ECO:0000256" key="3">
    <source>
        <dbReference type="ARBA" id="ARBA00023235"/>
    </source>
</evidence>
<dbReference type="InterPro" id="IPR002130">
    <property type="entry name" value="Cyclophilin-type_PPIase_dom"/>
</dbReference>
<keyword evidence="2" id="KW-0697">Rotamase</keyword>
<feature type="region of interest" description="Disordered" evidence="4">
    <location>
        <begin position="232"/>
        <end position="264"/>
    </location>
</feature>
<evidence type="ECO:0000256" key="5">
    <source>
        <dbReference type="SAM" id="SignalP"/>
    </source>
</evidence>
<evidence type="ECO:0000313" key="8">
    <source>
        <dbReference type="Proteomes" id="UP000004030"/>
    </source>
</evidence>
<dbReference type="SUPFAM" id="SSF50891">
    <property type="entry name" value="Cyclophilin-like"/>
    <property type="match status" value="1"/>
</dbReference>
<feature type="compositionally biased region" description="Acidic residues" evidence="4">
    <location>
        <begin position="255"/>
        <end position="264"/>
    </location>
</feature>
<feature type="domain" description="PPIase cyclophilin-type" evidence="6">
    <location>
        <begin position="63"/>
        <end position="230"/>
    </location>
</feature>
<dbReference type="InterPro" id="IPR044665">
    <property type="entry name" value="E_coli_cyclophilin_A-like"/>
</dbReference>
<dbReference type="PATRIC" id="fig|1088721.3.peg.956"/>
<dbReference type="PANTHER" id="PTHR43246">
    <property type="entry name" value="PEPTIDYL-PROLYL CIS-TRANS ISOMERASE CYP38, CHLOROPLASTIC"/>
    <property type="match status" value="1"/>
</dbReference>
<evidence type="ECO:0000259" key="6">
    <source>
        <dbReference type="PROSITE" id="PS50072"/>
    </source>
</evidence>
<proteinExistence type="predicted"/>
<evidence type="ECO:0000256" key="1">
    <source>
        <dbReference type="ARBA" id="ARBA00013194"/>
    </source>
</evidence>
<evidence type="ECO:0000256" key="2">
    <source>
        <dbReference type="ARBA" id="ARBA00023110"/>
    </source>
</evidence>